<feature type="region of interest" description="Disordered" evidence="2">
    <location>
        <begin position="175"/>
        <end position="210"/>
    </location>
</feature>
<evidence type="ECO:0000256" key="2">
    <source>
        <dbReference type="SAM" id="MobiDB-lite"/>
    </source>
</evidence>
<keyword evidence="1" id="KW-0175">Coiled coil</keyword>
<reference evidence="3 4" key="1">
    <citation type="submission" date="2018-11" db="EMBL/GenBank/DDBJ databases">
        <title>Genome sequence of Apiotrichum porosum DSM 27194.</title>
        <authorList>
            <person name="Aliyu H."/>
            <person name="Gorte O."/>
            <person name="Ochsenreither K."/>
        </authorList>
    </citation>
    <scope>NUCLEOTIDE SEQUENCE [LARGE SCALE GENOMIC DNA]</scope>
    <source>
        <strain evidence="3 4">DSM 27194</strain>
    </source>
</reference>
<feature type="compositionally biased region" description="Acidic residues" evidence="2">
    <location>
        <begin position="473"/>
        <end position="489"/>
    </location>
</feature>
<comment type="caution">
    <text evidence="3">The sequence shown here is derived from an EMBL/GenBank/DDBJ whole genome shotgun (WGS) entry which is preliminary data.</text>
</comment>
<sequence length="608" mass="68397">MGAVQRLTDVCADPSRANDHDLALAKQLLEAYGEDATQTMAEWPTAAQQPPRDRPVIAAILDRYKVRGGRALARYPQVLWIAHLAAEHFEGFDSLIAELEVEYDCTIPKCNDGLGFPSPSATPASLYRGVHDCGSGWKGKMPSEDDGLSVLTLPLVPVLGALWQALYLERTSLRPVRPQAQPRTHDTHHPRHPLPLGFQHPHPSHARPVRARPLHHAHRGLARQPLRPRHAARRLGTVPRDRPPLVLDRLERLQGNGHLVGATLPATYAMSSEAQAEYAMNSVTAFEQGRGPVPRINKSTLNEIWHRQTDYMPDQVDMFMLSAGRLIGDADIALPPVFDTWVASRPAKTALAINEHMASYQKALDEDQEHRRLEVEHFDLKERRQKRQREDEAHELRTRLRQQGHRTAEQQYADLKAAKVVHDRLEAEAAAARDAYMASQGERMLDQVELEHREQQRISSSTSPDVPVHQVIEDDSDSDDGTSDDDTSDSDFSPGVPGPPTPRRPLLWSSAEPITPLHEFAHVYPPLCQQIVWLMKHNHQATKAVLIAQVLANILELYQRHMNLAAEKSERITLLDDALVNKIKNEIGLQERVAELENQIKELKMQVK</sequence>
<gene>
    <name evidence="3" type="ORF">EHS24_000167</name>
</gene>
<evidence type="ECO:0000313" key="3">
    <source>
        <dbReference type="EMBL" id="RSH87654.1"/>
    </source>
</evidence>
<feature type="region of interest" description="Disordered" evidence="2">
    <location>
        <begin position="450"/>
        <end position="508"/>
    </location>
</feature>
<evidence type="ECO:0000256" key="1">
    <source>
        <dbReference type="SAM" id="Coils"/>
    </source>
</evidence>
<protein>
    <submittedName>
        <fullName evidence="3">Uncharacterized protein</fullName>
    </submittedName>
</protein>
<dbReference type="Proteomes" id="UP000279236">
    <property type="component" value="Unassembled WGS sequence"/>
</dbReference>
<dbReference type="STRING" id="105984.A0A427Y9I5"/>
<name>A0A427Y9I5_9TREE</name>
<accession>A0A427Y9I5</accession>
<organism evidence="3 4">
    <name type="scientific">Apiotrichum porosum</name>
    <dbReference type="NCBI Taxonomy" id="105984"/>
    <lineage>
        <taxon>Eukaryota</taxon>
        <taxon>Fungi</taxon>
        <taxon>Dikarya</taxon>
        <taxon>Basidiomycota</taxon>
        <taxon>Agaricomycotina</taxon>
        <taxon>Tremellomycetes</taxon>
        <taxon>Trichosporonales</taxon>
        <taxon>Trichosporonaceae</taxon>
        <taxon>Apiotrichum</taxon>
    </lineage>
</organism>
<evidence type="ECO:0000313" key="4">
    <source>
        <dbReference type="Proteomes" id="UP000279236"/>
    </source>
</evidence>
<dbReference type="AlphaFoldDB" id="A0A427Y9I5"/>
<feature type="coiled-coil region" evidence="1">
    <location>
        <begin position="579"/>
        <end position="606"/>
    </location>
</feature>
<feature type="region of interest" description="Disordered" evidence="2">
    <location>
        <begin position="382"/>
        <end position="408"/>
    </location>
</feature>
<dbReference type="GeneID" id="39584710"/>
<proteinExistence type="predicted"/>
<feature type="compositionally biased region" description="Basic and acidic residues" evidence="2">
    <location>
        <begin position="382"/>
        <end position="398"/>
    </location>
</feature>
<dbReference type="EMBL" id="RSCE01000001">
    <property type="protein sequence ID" value="RSH87654.1"/>
    <property type="molecule type" value="Genomic_DNA"/>
</dbReference>
<keyword evidence="4" id="KW-1185">Reference proteome</keyword>
<dbReference type="RefSeq" id="XP_028479862.1">
    <property type="nucleotide sequence ID" value="XM_028616005.1"/>
</dbReference>